<reference evidence="3" key="1">
    <citation type="submission" date="2023-07" db="EMBL/GenBank/DDBJ databases">
        <title>30 novel species of actinomycetes from the DSMZ collection.</title>
        <authorList>
            <person name="Nouioui I."/>
        </authorList>
    </citation>
    <scope>NUCLEOTIDE SEQUENCE [LARGE SCALE GENOMIC DNA]</scope>
    <source>
        <strain evidence="3">DSM 44917</strain>
    </source>
</reference>
<comment type="caution">
    <text evidence="2">The sequence shown here is derived from an EMBL/GenBank/DDBJ whole genome shotgun (WGS) entry which is preliminary data.</text>
</comment>
<accession>A0ABU2L5L3</accession>
<protein>
    <submittedName>
        <fullName evidence="2">Uncharacterized protein</fullName>
    </submittedName>
</protein>
<gene>
    <name evidence="2" type="ORF">RM780_07720</name>
</gene>
<evidence type="ECO:0000313" key="3">
    <source>
        <dbReference type="Proteomes" id="UP001183388"/>
    </source>
</evidence>
<dbReference type="EMBL" id="JAVREN010000008">
    <property type="protein sequence ID" value="MDT0306850.1"/>
    <property type="molecule type" value="Genomic_DNA"/>
</dbReference>
<dbReference type="RefSeq" id="WP_311629789.1">
    <property type="nucleotide sequence ID" value="NZ_JAVREN010000008.1"/>
</dbReference>
<evidence type="ECO:0000256" key="1">
    <source>
        <dbReference type="SAM" id="MobiDB-lite"/>
    </source>
</evidence>
<proteinExistence type="predicted"/>
<feature type="compositionally biased region" description="Low complexity" evidence="1">
    <location>
        <begin position="63"/>
        <end position="82"/>
    </location>
</feature>
<keyword evidence="3" id="KW-1185">Reference proteome</keyword>
<dbReference type="Proteomes" id="UP001183388">
    <property type="component" value="Unassembled WGS sequence"/>
</dbReference>
<sequence>MSATVTLHCDRVGHYSACATQVFVSGAATVAQARAAADRHGWHHSAGHDLCPEHCGRPGLWGTQAITTRPTPTTSTQETPRA</sequence>
<evidence type="ECO:0000313" key="2">
    <source>
        <dbReference type="EMBL" id="MDT0306850.1"/>
    </source>
</evidence>
<organism evidence="2 3">
    <name type="scientific">Streptomyces boetiae</name>
    <dbReference type="NCBI Taxonomy" id="3075541"/>
    <lineage>
        <taxon>Bacteria</taxon>
        <taxon>Bacillati</taxon>
        <taxon>Actinomycetota</taxon>
        <taxon>Actinomycetes</taxon>
        <taxon>Kitasatosporales</taxon>
        <taxon>Streptomycetaceae</taxon>
        <taxon>Streptomyces</taxon>
    </lineage>
</organism>
<feature type="region of interest" description="Disordered" evidence="1">
    <location>
        <begin position="61"/>
        <end position="82"/>
    </location>
</feature>
<name>A0ABU2L5L3_9ACTN</name>